<proteinExistence type="predicted"/>
<dbReference type="InParanoid" id="A0A1D6GYV6"/>
<dbReference type="EMBL" id="CM000781">
    <property type="protein sequence ID" value="AQK67941.1"/>
    <property type="molecule type" value="Genomic_DNA"/>
</dbReference>
<dbReference type="AlphaFoldDB" id="A0A1D6GYV6"/>
<organism evidence="1">
    <name type="scientific">Zea mays</name>
    <name type="common">Maize</name>
    <dbReference type="NCBI Taxonomy" id="4577"/>
    <lineage>
        <taxon>Eukaryota</taxon>
        <taxon>Viridiplantae</taxon>
        <taxon>Streptophyta</taxon>
        <taxon>Embryophyta</taxon>
        <taxon>Tracheophyta</taxon>
        <taxon>Spermatophyta</taxon>
        <taxon>Magnoliopsida</taxon>
        <taxon>Liliopsida</taxon>
        <taxon>Poales</taxon>
        <taxon>Poaceae</taxon>
        <taxon>PACMAD clade</taxon>
        <taxon>Panicoideae</taxon>
        <taxon>Andropogonodae</taxon>
        <taxon>Andropogoneae</taxon>
        <taxon>Tripsacinae</taxon>
        <taxon>Zea</taxon>
    </lineage>
</organism>
<name>A0A1D6GYV6_MAIZE</name>
<reference evidence="1" key="1">
    <citation type="submission" date="2015-12" db="EMBL/GenBank/DDBJ databases">
        <title>Update maize B73 reference genome by single molecule sequencing technologies.</title>
        <authorList>
            <consortium name="Maize Genome Sequencing Project"/>
            <person name="Ware D."/>
        </authorList>
    </citation>
    <scope>NUCLEOTIDE SEQUENCE</scope>
    <source>
        <tissue evidence="1">Seedling</tissue>
    </source>
</reference>
<dbReference type="PaxDb" id="4577-GRMZM5G802704_P01"/>
<dbReference type="PANTHER" id="PTHR37191">
    <property type="entry name" value="ZINC FINGER/BTB DOMAIN PROTEIN"/>
    <property type="match status" value="1"/>
</dbReference>
<gene>
    <name evidence="1" type="ORF">ZEAMMB73_Zm00001d015039</name>
</gene>
<evidence type="ECO:0000313" key="1">
    <source>
        <dbReference type="EMBL" id="AQK67940.1"/>
    </source>
</evidence>
<dbReference type="EMBL" id="CM000781">
    <property type="protein sequence ID" value="AQK67940.1"/>
    <property type="molecule type" value="Genomic_DNA"/>
</dbReference>
<protein>
    <submittedName>
        <fullName evidence="1">Uncharacterized protein</fullName>
    </submittedName>
</protein>
<sequence>MQRKLAQPFEAKHQVKIKTLRWVVEEESEGGRRGCLAEPRGEGERHLQGHNLGETATMSVPHGRRQDLELAIDDFDEELIDPELRYSFQRNSKSIQQTLALLTYRNLFGIAIRLPVMLLRDRRACFSDRRGEGRLTVDGAHRGRKEWRAFSGSLLRSNGVEVHVPLHGADAAQLARISWNKVQHLCAAWLVCLPVLWGLILDAM</sequence>
<accession>A0A1D6GYV6</accession>
<dbReference type="PANTHER" id="PTHR37191:SF1">
    <property type="entry name" value="OS08G0112600 PROTEIN"/>
    <property type="match status" value="1"/>
</dbReference>
<dbReference type="STRING" id="4577.A0A1D6GYV6"/>
<dbReference type="ExpressionAtlas" id="A0A1D6GYV6">
    <property type="expression patterns" value="baseline"/>
</dbReference>